<protein>
    <submittedName>
        <fullName evidence="1">Uncharacterized protein</fullName>
    </submittedName>
</protein>
<dbReference type="RefSeq" id="WP_088564728.1">
    <property type="nucleotide sequence ID" value="NZ_CP020946.1"/>
</dbReference>
<sequence>MSKETSYFKDHKRRLAKMSISTSAFRRQGKQGLIRFTQNYINENIDLHAFGTALRSGKYHNYLDKQTLLLVQAAKKYGCRWGTARKGLNIFFRDVLYNSYFIKELKLNLNHGWHLEIPLDSKTMCQIRRLHKSENLKSRGFATPQTTSIIALAPENSLKYQAAATAIAKAKY</sequence>
<organism evidence="1 2">
    <name type="scientific">Bdellovibrio bacteriovorus</name>
    <dbReference type="NCBI Taxonomy" id="959"/>
    <lineage>
        <taxon>Bacteria</taxon>
        <taxon>Pseudomonadati</taxon>
        <taxon>Bdellovibrionota</taxon>
        <taxon>Bdellovibrionia</taxon>
        <taxon>Bdellovibrionales</taxon>
        <taxon>Pseudobdellovibrionaceae</taxon>
        <taxon>Bdellovibrio</taxon>
    </lineage>
</organism>
<dbReference type="Proteomes" id="UP000197003">
    <property type="component" value="Chromosome"/>
</dbReference>
<name>A0A1Z3N6P2_BDEBC</name>
<evidence type="ECO:0000313" key="2">
    <source>
        <dbReference type="Proteomes" id="UP000197003"/>
    </source>
</evidence>
<accession>A0A1Z3N6P2</accession>
<dbReference type="EMBL" id="CP020946">
    <property type="protein sequence ID" value="ASD63150.1"/>
    <property type="molecule type" value="Genomic_DNA"/>
</dbReference>
<gene>
    <name evidence="1" type="ORF">B9G79_06005</name>
</gene>
<dbReference type="OrthoDB" id="1247426at2"/>
<dbReference type="AlphaFoldDB" id="A0A1Z3N6P2"/>
<proteinExistence type="predicted"/>
<reference evidence="1 2" key="1">
    <citation type="submission" date="2017-04" db="EMBL/GenBank/DDBJ databases">
        <title>Whole genome sequence of Bdellovibrio bacteriovorus strain SSB218315.</title>
        <authorList>
            <person name="Oyedara O."/>
            <person name="Rodriguez-Perez M.A."/>
        </authorList>
    </citation>
    <scope>NUCLEOTIDE SEQUENCE [LARGE SCALE GENOMIC DNA]</scope>
    <source>
        <strain evidence="1 2">SSB218315</strain>
    </source>
</reference>
<evidence type="ECO:0000313" key="1">
    <source>
        <dbReference type="EMBL" id="ASD63150.1"/>
    </source>
</evidence>